<name>A0A1U9Z940_9HYPH</name>
<keyword evidence="2" id="KW-0614">Plasmid</keyword>
<feature type="transmembrane region" description="Helical" evidence="1">
    <location>
        <begin position="91"/>
        <end position="112"/>
    </location>
</feature>
<keyword evidence="1" id="KW-0472">Membrane</keyword>
<reference evidence="2 3" key="1">
    <citation type="submission" date="2017-03" db="EMBL/GenBank/DDBJ databases">
        <title>Foreign affairs: Plasmid Transfer between Roseobacters and Rhizobia.</title>
        <authorList>
            <person name="Bartling P."/>
            <person name="Bunk B."/>
            <person name="Overmann J."/>
            <person name="Brinkmann H."/>
            <person name="Petersen J."/>
        </authorList>
    </citation>
    <scope>NUCLEOTIDE SEQUENCE [LARGE SCALE GENOMIC DNA]</scope>
    <source>
        <strain evidence="2 3">MACL11</strain>
        <plasmid evidence="3">Plasmid pmm593</plasmid>
    </source>
</reference>
<keyword evidence="3" id="KW-1185">Reference proteome</keyword>
<evidence type="ECO:0000313" key="2">
    <source>
        <dbReference type="EMBL" id="AQZ54092.1"/>
    </source>
</evidence>
<organism evidence="2 3">
    <name type="scientific">Martelella mediterranea DSM 17316</name>
    <dbReference type="NCBI Taxonomy" id="1122214"/>
    <lineage>
        <taxon>Bacteria</taxon>
        <taxon>Pseudomonadati</taxon>
        <taxon>Pseudomonadota</taxon>
        <taxon>Alphaproteobacteria</taxon>
        <taxon>Hyphomicrobiales</taxon>
        <taxon>Aurantimonadaceae</taxon>
        <taxon>Martelella</taxon>
    </lineage>
</organism>
<feature type="transmembrane region" description="Helical" evidence="1">
    <location>
        <begin position="188"/>
        <end position="208"/>
    </location>
</feature>
<proteinExistence type="predicted"/>
<protein>
    <submittedName>
        <fullName evidence="2">Uncharacterized protein</fullName>
    </submittedName>
</protein>
<gene>
    <name evidence="2" type="ORF">Mame_04800</name>
</gene>
<keyword evidence="1" id="KW-1133">Transmembrane helix</keyword>
<dbReference type="Proteomes" id="UP000191135">
    <property type="component" value="Plasmid pMM593"/>
</dbReference>
<geneLocation type="plasmid" evidence="3">
    <name>pmm593</name>
</geneLocation>
<dbReference type="KEGG" id="mmed:Mame_04800"/>
<dbReference type="eggNOG" id="ENOG502ZZD2">
    <property type="taxonomic scope" value="Bacteria"/>
</dbReference>
<feature type="transmembrane region" description="Helical" evidence="1">
    <location>
        <begin position="156"/>
        <end position="176"/>
    </location>
</feature>
<sequence>MVMLPPSHWNGGARLKRVSDMDAYGHLRILVSLILGLAITRVLSGLSRRLQEPIKTNGMHVQIVWSLVLLLGAVHFWWWEFALRLITQWNFWIYIFVLSYASLFFLMSTLLYPDHIQGQVDREDFFFRRRSAFFALFAISFAFDLVDTLIKGREHLTSLGVWYGFRLIAGTVVALIAMRTEDNRKLMWLGLGWLAGNTVWITVLYGALN</sequence>
<keyword evidence="1" id="KW-0812">Transmembrane</keyword>
<feature type="transmembrane region" description="Helical" evidence="1">
    <location>
        <begin position="132"/>
        <end position="150"/>
    </location>
</feature>
<accession>A0A1U9Z940</accession>
<evidence type="ECO:0000313" key="3">
    <source>
        <dbReference type="Proteomes" id="UP000191135"/>
    </source>
</evidence>
<evidence type="ECO:0000256" key="1">
    <source>
        <dbReference type="SAM" id="Phobius"/>
    </source>
</evidence>
<dbReference type="AlphaFoldDB" id="A0A1U9Z940"/>
<feature type="transmembrane region" description="Helical" evidence="1">
    <location>
        <begin position="23"/>
        <end position="43"/>
    </location>
</feature>
<dbReference type="EMBL" id="CP020331">
    <property type="protein sequence ID" value="AQZ54092.1"/>
    <property type="molecule type" value="Genomic_DNA"/>
</dbReference>
<feature type="transmembrane region" description="Helical" evidence="1">
    <location>
        <begin position="63"/>
        <end position="79"/>
    </location>
</feature>